<reference evidence="1" key="2">
    <citation type="journal article" date="2015" name="Fish Shellfish Immunol.">
        <title>Early steps in the European eel (Anguilla anguilla)-Vibrio vulnificus interaction in the gills: Role of the RtxA13 toxin.</title>
        <authorList>
            <person name="Callol A."/>
            <person name="Pajuelo D."/>
            <person name="Ebbesson L."/>
            <person name="Teles M."/>
            <person name="MacKenzie S."/>
            <person name="Amaro C."/>
        </authorList>
    </citation>
    <scope>NUCLEOTIDE SEQUENCE</scope>
</reference>
<proteinExistence type="predicted"/>
<dbReference type="EMBL" id="GBXM01083187">
    <property type="protein sequence ID" value="JAH25390.1"/>
    <property type="molecule type" value="Transcribed_RNA"/>
</dbReference>
<organism evidence="1">
    <name type="scientific">Anguilla anguilla</name>
    <name type="common">European freshwater eel</name>
    <name type="synonym">Muraena anguilla</name>
    <dbReference type="NCBI Taxonomy" id="7936"/>
    <lineage>
        <taxon>Eukaryota</taxon>
        <taxon>Metazoa</taxon>
        <taxon>Chordata</taxon>
        <taxon>Craniata</taxon>
        <taxon>Vertebrata</taxon>
        <taxon>Euteleostomi</taxon>
        <taxon>Actinopterygii</taxon>
        <taxon>Neopterygii</taxon>
        <taxon>Teleostei</taxon>
        <taxon>Anguilliformes</taxon>
        <taxon>Anguillidae</taxon>
        <taxon>Anguilla</taxon>
    </lineage>
</organism>
<name>A0A0E9RA96_ANGAN</name>
<dbReference type="AlphaFoldDB" id="A0A0E9RA96"/>
<sequence>MAWDSTPRILEGLRLHRSTTIRFCSFAIKRKCTCSFLLVYLFYLHCTLRGSLLVQKKSRGRSCQLLFKKLFFPNLCVLWTCKLN</sequence>
<reference evidence="1" key="1">
    <citation type="submission" date="2014-11" db="EMBL/GenBank/DDBJ databases">
        <authorList>
            <person name="Amaro Gonzalez C."/>
        </authorList>
    </citation>
    <scope>NUCLEOTIDE SEQUENCE</scope>
</reference>
<evidence type="ECO:0000313" key="1">
    <source>
        <dbReference type="EMBL" id="JAH25390.1"/>
    </source>
</evidence>
<protein>
    <submittedName>
        <fullName evidence="1">Uncharacterized protein</fullName>
    </submittedName>
</protein>
<accession>A0A0E9RA96</accession>